<feature type="domain" description="RelA/SpoT" evidence="3">
    <location>
        <begin position="422"/>
        <end position="532"/>
    </location>
</feature>
<feature type="compositionally biased region" description="Polar residues" evidence="2">
    <location>
        <begin position="10"/>
        <end position="21"/>
    </location>
</feature>
<dbReference type="PANTHER" id="PTHR21262">
    <property type="entry name" value="GUANOSINE-3',5'-BIS DIPHOSPHATE 3'-PYROPHOSPHOHYDROLASE"/>
    <property type="match status" value="1"/>
</dbReference>
<sequence>MSRHLASTPPAGNSRSSTPQPLASRGGSGSVSGIKRSHIVPFNRPSSGSAASEDSGAGSFKAGEEAVQRLSASLQQQRSRLSVSQDGMSFAEYSASHGSLRRPERRSSSQFARGPGFVRQEGFLDVEPAQHATEATVTSPRPPVAPGGLLSRQFSCETVPVARSVAKPSAEQLKERLQKCYEKSPTEPVEGGDIDPALLLRTLQMSFETFHNIVVVRAFNIAKAAHVGSSAPLVRSGEVARILADLEASKNCIAAALLHTALESSMLTEQKLREAMCPEVCNIVCNVAKMSDICKIHRELVQSQAGISEALHQKFLAMLLAMEDVPAVLIVLADHLHLMRTAPTKEAAQDALDVFAPLANRLGVWSIKAELEDLSFKALHPTEHAELQAKCEESQRRGTIEANLDQLKGVLAGKGLQGDLSGRPKNLWGVYRKMLQKGYGLDQVYDVRALRVVVESKADCYEMLREVHRLWSPVEGRFKDYIRHKKENGYQSLHTVVLGADGVPMEVQIRTRKMHWIAEYGVAAHWRYKEAVDEHVSQAQQVAWSRYLVSFQMELADKKCRPSGSPPKDSSFLNLHMRICAFPTHDSGCKFADYFQRNNFLPVERPVGTPSTAPVYVILSDGRKGSSPENSPANYRIEQLPSGFTTGELADQLSQSAQEDGSHLRMLVNHKEVISPLQQLEQCDRVEVFESGWAEANPLQPGVREVEHSRQLLQRIFTRSGSLSGDFGTDFGGFSLQRGTPVGQG</sequence>
<dbReference type="Gene3D" id="1.10.3210.10">
    <property type="entry name" value="Hypothetical protein af1432"/>
    <property type="match status" value="1"/>
</dbReference>
<dbReference type="SUPFAM" id="SSF109604">
    <property type="entry name" value="HD-domain/PDEase-like"/>
    <property type="match status" value="1"/>
</dbReference>
<feature type="compositionally biased region" description="Low complexity" evidence="2">
    <location>
        <begin position="68"/>
        <end position="85"/>
    </location>
</feature>
<dbReference type="InterPro" id="IPR007685">
    <property type="entry name" value="RelA_SpoT"/>
</dbReference>
<gene>
    <name evidence="4" type="ORF">CVIRNUC_010110</name>
</gene>
<evidence type="ECO:0000313" key="4">
    <source>
        <dbReference type="EMBL" id="CAK0786896.1"/>
    </source>
</evidence>
<dbReference type="AlphaFoldDB" id="A0AAV1IJA0"/>
<feature type="compositionally biased region" description="Low complexity" evidence="2">
    <location>
        <begin position="46"/>
        <end position="59"/>
    </location>
</feature>
<evidence type="ECO:0000256" key="2">
    <source>
        <dbReference type="SAM" id="MobiDB-lite"/>
    </source>
</evidence>
<comment type="caution">
    <text evidence="4">The sequence shown here is derived from an EMBL/GenBank/DDBJ whole genome shotgun (WGS) entry which is preliminary data.</text>
</comment>
<protein>
    <recommendedName>
        <fullName evidence="3">RelA/SpoT domain-containing protein</fullName>
    </recommendedName>
</protein>
<dbReference type="CDD" id="cd05399">
    <property type="entry name" value="NT_Rel-Spo_like"/>
    <property type="match status" value="1"/>
</dbReference>
<dbReference type="Proteomes" id="UP001314263">
    <property type="component" value="Unassembled WGS sequence"/>
</dbReference>
<evidence type="ECO:0000256" key="1">
    <source>
        <dbReference type="ARBA" id="ARBA00007476"/>
    </source>
</evidence>
<feature type="region of interest" description="Disordered" evidence="2">
    <location>
        <begin position="1"/>
        <end position="114"/>
    </location>
</feature>
<dbReference type="Gene3D" id="3.30.460.10">
    <property type="entry name" value="Beta Polymerase, domain 2"/>
    <property type="match status" value="1"/>
</dbReference>
<name>A0AAV1IJA0_9CHLO</name>
<organism evidence="4 5">
    <name type="scientific">Coccomyxa viridis</name>
    <dbReference type="NCBI Taxonomy" id="1274662"/>
    <lineage>
        <taxon>Eukaryota</taxon>
        <taxon>Viridiplantae</taxon>
        <taxon>Chlorophyta</taxon>
        <taxon>core chlorophytes</taxon>
        <taxon>Trebouxiophyceae</taxon>
        <taxon>Trebouxiophyceae incertae sedis</taxon>
        <taxon>Coccomyxaceae</taxon>
        <taxon>Coccomyxa</taxon>
    </lineage>
</organism>
<dbReference type="GO" id="GO:0009507">
    <property type="term" value="C:chloroplast"/>
    <property type="evidence" value="ECO:0007669"/>
    <property type="project" value="TreeGrafter"/>
</dbReference>
<dbReference type="PANTHER" id="PTHR21262:SF31">
    <property type="entry name" value="GTP PYROPHOSPHOKINASE"/>
    <property type="match status" value="1"/>
</dbReference>
<dbReference type="SUPFAM" id="SSF81301">
    <property type="entry name" value="Nucleotidyltransferase"/>
    <property type="match status" value="1"/>
</dbReference>
<evidence type="ECO:0000313" key="5">
    <source>
        <dbReference type="Proteomes" id="UP001314263"/>
    </source>
</evidence>
<reference evidence="4 5" key="1">
    <citation type="submission" date="2023-10" db="EMBL/GenBank/DDBJ databases">
        <authorList>
            <person name="Maclean D."/>
            <person name="Macfadyen A."/>
        </authorList>
    </citation>
    <scope>NUCLEOTIDE SEQUENCE [LARGE SCALE GENOMIC DNA]</scope>
</reference>
<accession>A0AAV1IJA0</accession>
<dbReference type="Pfam" id="PF13328">
    <property type="entry name" value="HD_4"/>
    <property type="match status" value="1"/>
</dbReference>
<keyword evidence="5" id="KW-1185">Reference proteome</keyword>
<comment type="similarity">
    <text evidence="1">Belongs to the RelA/SpoT family.</text>
</comment>
<dbReference type="EMBL" id="CAUYUE010000015">
    <property type="protein sequence ID" value="CAK0786896.1"/>
    <property type="molecule type" value="Genomic_DNA"/>
</dbReference>
<dbReference type="FunFam" id="3.30.460.10:FF:000001">
    <property type="entry name" value="GTP pyrophosphokinase RelA"/>
    <property type="match status" value="1"/>
</dbReference>
<dbReference type="InterPro" id="IPR043519">
    <property type="entry name" value="NT_sf"/>
</dbReference>
<dbReference type="Pfam" id="PF04607">
    <property type="entry name" value="RelA_SpoT"/>
    <property type="match status" value="1"/>
</dbReference>
<dbReference type="SMART" id="SM00954">
    <property type="entry name" value="RelA_SpoT"/>
    <property type="match status" value="1"/>
</dbReference>
<dbReference type="GO" id="GO:0015969">
    <property type="term" value="P:guanosine tetraphosphate metabolic process"/>
    <property type="evidence" value="ECO:0007669"/>
    <property type="project" value="InterPro"/>
</dbReference>
<proteinExistence type="inferred from homology"/>
<evidence type="ECO:0000259" key="3">
    <source>
        <dbReference type="SMART" id="SM00954"/>
    </source>
</evidence>